<proteinExistence type="predicted"/>
<sequence>MENYLEDLINQLVEEAYEIKANSNDEFEKGKLFGYYQAISLILNQAEAFGLIDRLPLKWRDFKPEVLLSKK</sequence>
<dbReference type="EMBL" id="LRDB01000007">
    <property type="protein sequence ID" value="KYG80742.1"/>
    <property type="molecule type" value="Genomic_DNA"/>
</dbReference>
<evidence type="ECO:0000313" key="1">
    <source>
        <dbReference type="EMBL" id="KYG80742.1"/>
    </source>
</evidence>
<reference evidence="1 2" key="1">
    <citation type="submission" date="2016-01" db="EMBL/GenBank/DDBJ databases">
        <title>Genome sequencing of Roseivirga echinicomitans KMM 6058.</title>
        <authorList>
            <person name="Selvaratnam C."/>
            <person name="Thevarajoo S."/>
            <person name="Goh K.M."/>
            <person name="Ee R."/>
            <person name="Chan K.-G."/>
            <person name="Chong C.S."/>
        </authorList>
    </citation>
    <scope>NUCLEOTIDE SEQUENCE [LARGE SCALE GENOMIC DNA]</scope>
    <source>
        <strain evidence="1 2">KMM 6058</strain>
    </source>
</reference>
<dbReference type="AlphaFoldDB" id="A0A150XQ80"/>
<keyword evidence="2" id="KW-1185">Reference proteome</keyword>
<protein>
    <submittedName>
        <fullName evidence="1">Uncharacterized protein</fullName>
    </submittedName>
</protein>
<gene>
    <name evidence="1" type="ORF">AWN68_16675</name>
</gene>
<comment type="caution">
    <text evidence="1">The sequence shown here is derived from an EMBL/GenBank/DDBJ whole genome shotgun (WGS) entry which is preliminary data.</text>
</comment>
<dbReference type="RefSeq" id="WP_068413562.1">
    <property type="nucleotide sequence ID" value="NZ_LRDB01000007.1"/>
</dbReference>
<dbReference type="Proteomes" id="UP000075615">
    <property type="component" value="Unassembled WGS sequence"/>
</dbReference>
<name>A0A150XQ80_9BACT</name>
<dbReference type="OrthoDB" id="5771447at2"/>
<organism evidence="1 2">
    <name type="scientific">Roseivirga echinicomitans</name>
    <dbReference type="NCBI Taxonomy" id="296218"/>
    <lineage>
        <taxon>Bacteria</taxon>
        <taxon>Pseudomonadati</taxon>
        <taxon>Bacteroidota</taxon>
        <taxon>Cytophagia</taxon>
        <taxon>Cytophagales</taxon>
        <taxon>Roseivirgaceae</taxon>
        <taxon>Roseivirga</taxon>
    </lineage>
</organism>
<evidence type="ECO:0000313" key="2">
    <source>
        <dbReference type="Proteomes" id="UP000075615"/>
    </source>
</evidence>
<accession>A0A150XQ80</accession>